<dbReference type="Pfam" id="PF07729">
    <property type="entry name" value="FCD"/>
    <property type="match status" value="1"/>
</dbReference>
<dbReference type="OrthoDB" id="9781630at2"/>
<dbReference type="EMBL" id="LBBT01000252">
    <property type="protein sequence ID" value="KKY00668.1"/>
    <property type="molecule type" value="Genomic_DNA"/>
</dbReference>
<evidence type="ECO:0000313" key="5">
    <source>
        <dbReference type="EMBL" id="KKY00668.1"/>
    </source>
</evidence>
<name>A0A0M3DEF7_9FIRM</name>
<dbReference type="GO" id="GO:0003677">
    <property type="term" value="F:DNA binding"/>
    <property type="evidence" value="ECO:0007669"/>
    <property type="project" value="UniProtKB-KW"/>
</dbReference>
<keyword evidence="2" id="KW-0238">DNA-binding</keyword>
<keyword evidence="1" id="KW-0805">Transcription regulation</keyword>
<dbReference type="SMART" id="SM00345">
    <property type="entry name" value="HTH_GNTR"/>
    <property type="match status" value="1"/>
</dbReference>
<dbReference type="InterPro" id="IPR036390">
    <property type="entry name" value="WH_DNA-bd_sf"/>
</dbReference>
<dbReference type="AlphaFoldDB" id="A0A0M3DEF7"/>
<dbReference type="Pfam" id="PF00392">
    <property type="entry name" value="GntR"/>
    <property type="match status" value="1"/>
</dbReference>
<evidence type="ECO:0000256" key="3">
    <source>
        <dbReference type="ARBA" id="ARBA00023163"/>
    </source>
</evidence>
<sequence>MNNWIDEIVKNTNFSQNKPLRDVVYESLRTTIITGKIPVGERIIEKEYADKLKISRTPIREALKKLQSEELVEYIPKYGVVVKTVTKDDALEVYKIREALEILIIDNTIDNITENEICQIKNLLDLTELKNSEGKLDEVQNLFKEFNDSIYKSSKMNRLPLMISQLNDYLHHFRNISILDENRRKNAIFEHRKILEAIVNKDRDLAEKFIKKHLKDSLSIVLKEI</sequence>
<dbReference type="SMART" id="SM00895">
    <property type="entry name" value="FCD"/>
    <property type="match status" value="1"/>
</dbReference>
<dbReference type="SUPFAM" id="SSF48008">
    <property type="entry name" value="GntR ligand-binding domain-like"/>
    <property type="match status" value="1"/>
</dbReference>
<dbReference type="SUPFAM" id="SSF46785">
    <property type="entry name" value="Winged helix' DNA-binding domain"/>
    <property type="match status" value="1"/>
</dbReference>
<evidence type="ECO:0000256" key="2">
    <source>
        <dbReference type="ARBA" id="ARBA00023125"/>
    </source>
</evidence>
<evidence type="ECO:0000256" key="1">
    <source>
        <dbReference type="ARBA" id="ARBA00023015"/>
    </source>
</evidence>
<dbReference type="PANTHER" id="PTHR43537">
    <property type="entry name" value="TRANSCRIPTIONAL REGULATOR, GNTR FAMILY"/>
    <property type="match status" value="1"/>
</dbReference>
<dbReference type="CDD" id="cd07377">
    <property type="entry name" value="WHTH_GntR"/>
    <property type="match status" value="1"/>
</dbReference>
<protein>
    <submittedName>
        <fullName evidence="5">GntR family transcriptional regulator</fullName>
    </submittedName>
</protein>
<dbReference type="InterPro" id="IPR008920">
    <property type="entry name" value="TF_FadR/GntR_C"/>
</dbReference>
<evidence type="ECO:0000313" key="6">
    <source>
        <dbReference type="Proteomes" id="UP000034407"/>
    </source>
</evidence>
<reference evidence="5 6" key="1">
    <citation type="submission" date="2015-04" db="EMBL/GenBank/DDBJ databases">
        <title>Microcin producing Clostridium sp. JC272T.</title>
        <authorList>
            <person name="Jyothsna T."/>
            <person name="Sasikala C."/>
            <person name="Ramana C."/>
        </authorList>
    </citation>
    <scope>NUCLEOTIDE SEQUENCE [LARGE SCALE GENOMIC DNA]</scope>
    <source>
        <strain evidence="5 6">JC272</strain>
    </source>
</reference>
<dbReference type="Proteomes" id="UP000034407">
    <property type="component" value="Unassembled WGS sequence"/>
</dbReference>
<dbReference type="PATRIC" id="fig|1629550.3.peg.2036"/>
<dbReference type="PANTHER" id="PTHR43537:SF24">
    <property type="entry name" value="GLUCONATE OPERON TRANSCRIPTIONAL REPRESSOR"/>
    <property type="match status" value="1"/>
</dbReference>
<dbReference type="InterPro" id="IPR011711">
    <property type="entry name" value="GntR_C"/>
</dbReference>
<evidence type="ECO:0000259" key="4">
    <source>
        <dbReference type="PROSITE" id="PS50949"/>
    </source>
</evidence>
<organism evidence="5 6">
    <name type="scientific">Paraclostridium benzoelyticum</name>
    <dbReference type="NCBI Taxonomy" id="1629550"/>
    <lineage>
        <taxon>Bacteria</taxon>
        <taxon>Bacillati</taxon>
        <taxon>Bacillota</taxon>
        <taxon>Clostridia</taxon>
        <taxon>Peptostreptococcales</taxon>
        <taxon>Peptostreptococcaceae</taxon>
        <taxon>Paraclostridium</taxon>
    </lineage>
</organism>
<comment type="caution">
    <text evidence="5">The sequence shown here is derived from an EMBL/GenBank/DDBJ whole genome shotgun (WGS) entry which is preliminary data.</text>
</comment>
<gene>
    <name evidence="5" type="ORF">VN21_12960</name>
</gene>
<dbReference type="PROSITE" id="PS50949">
    <property type="entry name" value="HTH_GNTR"/>
    <property type="match status" value="1"/>
</dbReference>
<dbReference type="GO" id="GO:0003700">
    <property type="term" value="F:DNA-binding transcription factor activity"/>
    <property type="evidence" value="ECO:0007669"/>
    <property type="project" value="InterPro"/>
</dbReference>
<keyword evidence="6" id="KW-1185">Reference proteome</keyword>
<dbReference type="Gene3D" id="1.20.120.530">
    <property type="entry name" value="GntR ligand-binding domain-like"/>
    <property type="match status" value="1"/>
</dbReference>
<accession>A0A0M3DEF7</accession>
<dbReference type="InterPro" id="IPR000524">
    <property type="entry name" value="Tscrpt_reg_HTH_GntR"/>
</dbReference>
<keyword evidence="3" id="KW-0804">Transcription</keyword>
<feature type="domain" description="HTH gntR-type" evidence="4">
    <location>
        <begin position="18"/>
        <end position="85"/>
    </location>
</feature>
<dbReference type="Gene3D" id="1.10.10.10">
    <property type="entry name" value="Winged helix-like DNA-binding domain superfamily/Winged helix DNA-binding domain"/>
    <property type="match status" value="1"/>
</dbReference>
<dbReference type="RefSeq" id="WP_046823616.1">
    <property type="nucleotide sequence ID" value="NZ_JBCLWQ010000002.1"/>
</dbReference>
<dbReference type="InterPro" id="IPR036388">
    <property type="entry name" value="WH-like_DNA-bd_sf"/>
</dbReference>
<proteinExistence type="predicted"/>